<keyword evidence="1" id="KW-1133">Transmembrane helix</keyword>
<dbReference type="InterPro" id="IPR012902">
    <property type="entry name" value="N_methyl_site"/>
</dbReference>
<dbReference type="Gene3D" id="3.30.700.10">
    <property type="entry name" value="Glycoprotein, Type 4 Pilin"/>
    <property type="match status" value="1"/>
</dbReference>
<keyword evidence="1" id="KW-0812">Transmembrane</keyword>
<dbReference type="SUPFAM" id="SSF54523">
    <property type="entry name" value="Pili subunits"/>
    <property type="match status" value="1"/>
</dbReference>
<gene>
    <name evidence="2" type="ORF">OMES3154_00731</name>
</gene>
<feature type="transmembrane region" description="Helical" evidence="1">
    <location>
        <begin position="6"/>
        <end position="26"/>
    </location>
</feature>
<dbReference type="RefSeq" id="WP_156683441.1">
    <property type="nucleotide sequence ID" value="NZ_CABWIB010000001.1"/>
</dbReference>
<sequence length="122" mass="13698">MKNKAFSLIEMIAVMAIIAIISSLAVPKISRYIDEANKTKVIAAVLELNNYILLEDIDKISNVSDLLKNFDNLDSLKINLNINGEFKIGNVKGEMFLQDKYVNAKIFEPDYYSNLIIGPSVK</sequence>
<accession>A0A6I8M9G0</accession>
<organism evidence="2 3">
    <name type="scientific">Oceanivirga miroungae</name>
    <dbReference type="NCBI Taxonomy" id="1130046"/>
    <lineage>
        <taxon>Bacteria</taxon>
        <taxon>Fusobacteriati</taxon>
        <taxon>Fusobacteriota</taxon>
        <taxon>Fusobacteriia</taxon>
        <taxon>Fusobacteriales</taxon>
        <taxon>Leptotrichiaceae</taxon>
        <taxon>Oceanivirga</taxon>
    </lineage>
</organism>
<keyword evidence="3" id="KW-1185">Reference proteome</keyword>
<evidence type="ECO:0000313" key="2">
    <source>
        <dbReference type="EMBL" id="VWL85445.1"/>
    </source>
</evidence>
<dbReference type="Proteomes" id="UP000419017">
    <property type="component" value="Unassembled WGS sequence"/>
</dbReference>
<dbReference type="AlphaFoldDB" id="A0A6I8M9G0"/>
<protein>
    <submittedName>
        <fullName evidence="2">General secretion pathway protein G</fullName>
    </submittedName>
</protein>
<reference evidence="2 3" key="1">
    <citation type="submission" date="2019-10" db="EMBL/GenBank/DDBJ databases">
        <authorList>
            <person name="Blom J."/>
        </authorList>
    </citation>
    <scope>NUCLEOTIDE SEQUENCE [LARGE SCALE GENOMIC DNA]</scope>
    <source>
        <strain evidence="2 3">ES3154-GLU</strain>
    </source>
</reference>
<dbReference type="InterPro" id="IPR045584">
    <property type="entry name" value="Pilin-like"/>
</dbReference>
<evidence type="ECO:0000313" key="3">
    <source>
        <dbReference type="Proteomes" id="UP000419017"/>
    </source>
</evidence>
<dbReference type="NCBIfam" id="TIGR02532">
    <property type="entry name" value="IV_pilin_GFxxxE"/>
    <property type="match status" value="1"/>
</dbReference>
<evidence type="ECO:0000256" key="1">
    <source>
        <dbReference type="SAM" id="Phobius"/>
    </source>
</evidence>
<keyword evidence="1" id="KW-0472">Membrane</keyword>
<name>A0A6I8M9G0_9FUSO</name>
<dbReference type="EMBL" id="CABWIB010000001">
    <property type="protein sequence ID" value="VWL85445.1"/>
    <property type="molecule type" value="Genomic_DNA"/>
</dbReference>
<proteinExistence type="predicted"/>
<dbReference type="Pfam" id="PF07963">
    <property type="entry name" value="N_methyl"/>
    <property type="match status" value="1"/>
</dbReference>